<dbReference type="PANTHER" id="PTHR35024:SF4">
    <property type="entry name" value="POLYMER-FORMING CYTOSKELETAL PROTEIN"/>
    <property type="match status" value="1"/>
</dbReference>
<proteinExistence type="inferred from homology"/>
<name>A0ABR7NG92_9FIRM</name>
<dbReference type="PANTHER" id="PTHR35024">
    <property type="entry name" value="HYPOTHETICAL CYTOSOLIC PROTEIN"/>
    <property type="match status" value="1"/>
</dbReference>
<dbReference type="EMBL" id="JACRTB010000003">
    <property type="protein sequence ID" value="MBC8575400.1"/>
    <property type="molecule type" value="Genomic_DNA"/>
</dbReference>
<dbReference type="RefSeq" id="WP_262399038.1">
    <property type="nucleotide sequence ID" value="NZ_JACRTB010000003.1"/>
</dbReference>
<evidence type="ECO:0000313" key="3">
    <source>
        <dbReference type="EMBL" id="MBC8575400.1"/>
    </source>
</evidence>
<evidence type="ECO:0000256" key="1">
    <source>
        <dbReference type="ARBA" id="ARBA00044755"/>
    </source>
</evidence>
<dbReference type="Proteomes" id="UP000658131">
    <property type="component" value="Unassembled WGS sequence"/>
</dbReference>
<comment type="caution">
    <text evidence="3">The sequence shown here is derived from an EMBL/GenBank/DDBJ whole genome shotgun (WGS) entry which is preliminary data.</text>
</comment>
<gene>
    <name evidence="3" type="ORF">H8717_03095</name>
</gene>
<sequence length="218" mass="22799">MKSSKNLGQVANKMFRALEHLPDAKENTPGSGKQQAPSAGIARAAGPQLLQRPTVSIIAEDLLIEGKIRAKGDIELRGELQGDLNTDGNILVSGKVAGDLQGRGVQILRGEVKGNITAHEGVTVDQGSLVIGDISAESIQAAGRLKGNLKVKGKTVLADGAFLLGNVETCFLSLEEGAIITGSIQMEDGKADELFSKDGARKKPEAKNAQDGRQPAVQ</sequence>
<dbReference type="InterPro" id="IPR007607">
    <property type="entry name" value="BacA/B"/>
</dbReference>
<comment type="similarity">
    <text evidence="1">Belongs to the bactofilin family.</text>
</comment>
<reference evidence="3 4" key="1">
    <citation type="submission" date="2020-08" db="EMBL/GenBank/DDBJ databases">
        <title>Genome public.</title>
        <authorList>
            <person name="Liu C."/>
            <person name="Sun Q."/>
        </authorList>
    </citation>
    <scope>NUCLEOTIDE SEQUENCE [LARGE SCALE GENOMIC DNA]</scope>
    <source>
        <strain evidence="3 4">BX1</strain>
    </source>
</reference>
<feature type="region of interest" description="Disordered" evidence="2">
    <location>
        <begin position="191"/>
        <end position="218"/>
    </location>
</feature>
<accession>A0ABR7NG92</accession>
<evidence type="ECO:0000313" key="4">
    <source>
        <dbReference type="Proteomes" id="UP000658131"/>
    </source>
</evidence>
<feature type="compositionally biased region" description="Basic and acidic residues" evidence="2">
    <location>
        <begin position="191"/>
        <end position="210"/>
    </location>
</feature>
<keyword evidence="4" id="KW-1185">Reference proteome</keyword>
<organism evidence="3 4">
    <name type="scientific">Yanshouia hominis</name>
    <dbReference type="NCBI Taxonomy" id="2763673"/>
    <lineage>
        <taxon>Bacteria</taxon>
        <taxon>Bacillati</taxon>
        <taxon>Bacillota</taxon>
        <taxon>Clostridia</taxon>
        <taxon>Eubacteriales</taxon>
        <taxon>Oscillospiraceae</taxon>
        <taxon>Yanshouia</taxon>
    </lineage>
</organism>
<evidence type="ECO:0000256" key="2">
    <source>
        <dbReference type="SAM" id="MobiDB-lite"/>
    </source>
</evidence>
<dbReference type="Pfam" id="PF04519">
    <property type="entry name" value="Bactofilin"/>
    <property type="match status" value="1"/>
</dbReference>
<protein>
    <submittedName>
        <fullName evidence="3">Polymer-forming cytoskeletal protein</fullName>
    </submittedName>
</protein>